<sequence>GTSATNEINQVDVQQQLHHQKNQDHLNHCPDKDKHDQNGRMEHTAQQFVEDYLRDQFTKSIEERLSVFEEETLDLKIESKYDNIVEDCAPKDENDFNKLDCNLSRPKKMDISDEKLTPTKMKQMKDFPRLDSVVETDEIDPSSNGNDDENDKNDVVEDDQFVDAKPIIETEAEIETVPPIQIENVAVVQISSAENGVPIVKNTTLSSISNESSSKLMHEVIDSYGDEIDQCDSKPILKITNQKFDDVATNDYLCPKNESLDANTKLDSEYGNPHHHHHHPHQSILDADVFDDNNDQLLMELNRIGINERWWNEKRAKNEQEKEMDKIVVDKFRTIKQNIKRGNTRSLLERFENLSKLTE</sequence>
<feature type="compositionally biased region" description="Polar residues" evidence="1">
    <location>
        <begin position="1"/>
        <end position="17"/>
    </location>
</feature>
<protein>
    <submittedName>
        <fullName evidence="2">Uncharacterized protein</fullName>
    </submittedName>
</protein>
<comment type="caution">
    <text evidence="2">The sequence shown here is derived from an EMBL/GenBank/DDBJ whole genome shotgun (WGS) entry which is preliminary data.</text>
</comment>
<feature type="compositionally biased region" description="Basic and acidic residues" evidence="1">
    <location>
        <begin position="21"/>
        <end position="38"/>
    </location>
</feature>
<evidence type="ECO:0000313" key="3">
    <source>
        <dbReference type="Proteomes" id="UP000616769"/>
    </source>
</evidence>
<feature type="region of interest" description="Disordered" evidence="1">
    <location>
        <begin position="119"/>
        <end position="155"/>
    </location>
</feature>
<feature type="region of interest" description="Disordered" evidence="1">
    <location>
        <begin position="1"/>
        <end position="38"/>
    </location>
</feature>
<feature type="compositionally biased region" description="Acidic residues" evidence="1">
    <location>
        <begin position="134"/>
        <end position="155"/>
    </location>
</feature>
<dbReference type="OrthoDB" id="6516202at2759"/>
<evidence type="ECO:0000256" key="1">
    <source>
        <dbReference type="SAM" id="MobiDB-lite"/>
    </source>
</evidence>
<dbReference type="VEuPathDB" id="VectorBase:SSCA007758"/>
<feature type="non-terminal residue" evidence="2">
    <location>
        <position position="1"/>
    </location>
</feature>
<organism evidence="2 3">
    <name type="scientific">Sarcoptes scabiei</name>
    <name type="common">Itch mite</name>
    <name type="synonym">Acarus scabiei</name>
    <dbReference type="NCBI Taxonomy" id="52283"/>
    <lineage>
        <taxon>Eukaryota</taxon>
        <taxon>Metazoa</taxon>
        <taxon>Ecdysozoa</taxon>
        <taxon>Arthropoda</taxon>
        <taxon>Chelicerata</taxon>
        <taxon>Arachnida</taxon>
        <taxon>Acari</taxon>
        <taxon>Acariformes</taxon>
        <taxon>Sarcoptiformes</taxon>
        <taxon>Astigmata</taxon>
        <taxon>Psoroptidia</taxon>
        <taxon>Sarcoptoidea</taxon>
        <taxon>Sarcoptidae</taxon>
        <taxon>Sarcoptinae</taxon>
        <taxon>Sarcoptes</taxon>
    </lineage>
</organism>
<dbReference type="Proteomes" id="UP000616769">
    <property type="component" value="Unassembled WGS sequence"/>
</dbReference>
<proteinExistence type="predicted"/>
<evidence type="ECO:0000313" key="2">
    <source>
        <dbReference type="EMBL" id="KPM06540.1"/>
    </source>
</evidence>
<dbReference type="EMBL" id="JXLN01010928">
    <property type="protein sequence ID" value="KPM06540.1"/>
    <property type="molecule type" value="Genomic_DNA"/>
</dbReference>
<feature type="compositionally biased region" description="Basic and acidic residues" evidence="1">
    <location>
        <begin position="119"/>
        <end position="129"/>
    </location>
</feature>
<reference evidence="2 3" key="1">
    <citation type="journal article" date="2015" name="Parasit. Vectors">
        <title>Draft genome of the scabies mite.</title>
        <authorList>
            <person name="Rider S.D.Jr."/>
            <person name="Morgan M.S."/>
            <person name="Arlian L.G."/>
        </authorList>
    </citation>
    <scope>NUCLEOTIDE SEQUENCE [LARGE SCALE GENOMIC DNA]</scope>
    <source>
        <strain evidence="2">Arlian Lab</strain>
    </source>
</reference>
<accession>A0A132A7Z3</accession>
<gene>
    <name evidence="2" type="ORF">QR98_0050170</name>
</gene>
<dbReference type="AlphaFoldDB" id="A0A132A7Z3"/>
<name>A0A132A7Z3_SARSC</name>